<dbReference type="PANTHER" id="PTHR19918">
    <property type="entry name" value="CELL DIVISION CYCLE 20 CDC20 FIZZY -RELATED"/>
    <property type="match status" value="1"/>
</dbReference>
<dbReference type="SMART" id="SM00320">
    <property type="entry name" value="WD40"/>
    <property type="match status" value="3"/>
</dbReference>
<dbReference type="Gene3D" id="2.130.10.10">
    <property type="entry name" value="YVTN repeat-like/Quinoprotein amine dehydrogenase"/>
    <property type="match status" value="1"/>
</dbReference>
<dbReference type="GO" id="GO:1905786">
    <property type="term" value="P:positive regulation of anaphase-promoting complex-dependent catabolic process"/>
    <property type="evidence" value="ECO:0007669"/>
    <property type="project" value="TreeGrafter"/>
</dbReference>
<keyword evidence="3" id="KW-0677">Repeat</keyword>
<sequence>MPREHRPFGVLHEDDVDPLQESGYGSLLPPLSVLSSTSSSSRGHLDIRPVPHSELAIMRRYSSGTLAASRPPSPTYPETSAKNHLRSCRQTIDYSASDDATGLWPLSWSAHDLVMFGRGKRVHYKNVGSNANNDVGQLCKIKDAHGYLHLLQCGGKDQVNMVAVCTSKGHLQLWDVPTKKMIRSWSTKGVSAMRWNTAVLTVGGLRGAIRHFDTRVKESSKMKEQAKKVTRHQAKICSLAWSEGGKLFASGDEAGLVHIWDVRKNVPLDVGDLVQRRKRMLHAGPVQALAWCPWQTKILASGDAAPDGNNVVRIWNVENMNDSSPSRLSRYPDRLEVDAQVTSLHFSTQCKELVSTHGPGKVTPSPQPAQPNQRNDLNTSTELGTSKISNSVVVRSYPTLRDVVTKMAGTKGIAGSVLSPNGQRIALAVPEKNLIEIWDIWGKQIPLRRTASLTDMHTTSIR</sequence>
<dbReference type="InterPro" id="IPR015943">
    <property type="entry name" value="WD40/YVTN_repeat-like_dom_sf"/>
</dbReference>
<dbReference type="GeneID" id="38783845"/>
<dbReference type="GO" id="GO:0010997">
    <property type="term" value="F:anaphase-promoting complex binding"/>
    <property type="evidence" value="ECO:0007669"/>
    <property type="project" value="InterPro"/>
</dbReference>
<dbReference type="Proteomes" id="UP000287166">
    <property type="component" value="Unassembled WGS sequence"/>
</dbReference>
<name>A0A401GXG5_9APHY</name>
<dbReference type="InterPro" id="IPR036322">
    <property type="entry name" value="WD40_repeat_dom_sf"/>
</dbReference>
<keyword evidence="2" id="KW-0132">Cell division</keyword>
<dbReference type="GO" id="GO:1990757">
    <property type="term" value="F:ubiquitin ligase activator activity"/>
    <property type="evidence" value="ECO:0007669"/>
    <property type="project" value="TreeGrafter"/>
</dbReference>
<evidence type="ECO:0000313" key="9">
    <source>
        <dbReference type="Proteomes" id="UP000287166"/>
    </source>
</evidence>
<evidence type="ECO:0000256" key="7">
    <source>
        <dbReference type="SAM" id="MobiDB-lite"/>
    </source>
</evidence>
<dbReference type="InterPro" id="IPR033010">
    <property type="entry name" value="Cdc20/Fizzy"/>
</dbReference>
<dbReference type="PANTHER" id="PTHR19918:SF8">
    <property type="entry name" value="FI02843P"/>
    <property type="match status" value="1"/>
</dbReference>
<organism evidence="8 9">
    <name type="scientific">Sparassis crispa</name>
    <dbReference type="NCBI Taxonomy" id="139825"/>
    <lineage>
        <taxon>Eukaryota</taxon>
        <taxon>Fungi</taxon>
        <taxon>Dikarya</taxon>
        <taxon>Basidiomycota</taxon>
        <taxon>Agaricomycotina</taxon>
        <taxon>Agaricomycetes</taxon>
        <taxon>Polyporales</taxon>
        <taxon>Sparassidaceae</taxon>
        <taxon>Sparassis</taxon>
    </lineage>
</organism>
<feature type="region of interest" description="Disordered" evidence="7">
    <location>
        <begin position="354"/>
        <end position="384"/>
    </location>
</feature>
<dbReference type="InterPro" id="IPR001680">
    <property type="entry name" value="WD40_rpt"/>
</dbReference>
<feature type="repeat" description="WD" evidence="6">
    <location>
        <begin position="229"/>
        <end position="270"/>
    </location>
</feature>
<dbReference type="SUPFAM" id="SSF50978">
    <property type="entry name" value="WD40 repeat-like"/>
    <property type="match status" value="1"/>
</dbReference>
<keyword evidence="1 6" id="KW-0853">WD repeat</keyword>
<evidence type="ECO:0000256" key="2">
    <source>
        <dbReference type="ARBA" id="ARBA00022618"/>
    </source>
</evidence>
<evidence type="ECO:0000313" key="8">
    <source>
        <dbReference type="EMBL" id="GBE86928.1"/>
    </source>
</evidence>
<proteinExistence type="predicted"/>
<dbReference type="RefSeq" id="XP_027617841.1">
    <property type="nucleotide sequence ID" value="XM_027762040.1"/>
</dbReference>
<evidence type="ECO:0000256" key="5">
    <source>
        <dbReference type="ARBA" id="ARBA00023306"/>
    </source>
</evidence>
<dbReference type="PROSITE" id="PS50082">
    <property type="entry name" value="WD_REPEATS_2"/>
    <property type="match status" value="1"/>
</dbReference>
<dbReference type="OrthoDB" id="10263272at2759"/>
<dbReference type="EMBL" id="BFAD01000010">
    <property type="protein sequence ID" value="GBE86928.1"/>
    <property type="molecule type" value="Genomic_DNA"/>
</dbReference>
<dbReference type="STRING" id="139825.A0A401GXG5"/>
<keyword evidence="9" id="KW-1185">Reference proteome</keyword>
<keyword evidence="5" id="KW-0131">Cell cycle</keyword>
<feature type="compositionally biased region" description="Polar residues" evidence="7">
    <location>
        <begin position="370"/>
        <end position="384"/>
    </location>
</feature>
<dbReference type="Pfam" id="PF00400">
    <property type="entry name" value="WD40"/>
    <property type="match status" value="1"/>
</dbReference>
<keyword evidence="4" id="KW-0498">Mitosis</keyword>
<evidence type="ECO:0000256" key="3">
    <source>
        <dbReference type="ARBA" id="ARBA00022737"/>
    </source>
</evidence>
<dbReference type="GO" id="GO:0031145">
    <property type="term" value="P:anaphase-promoting complex-dependent catabolic process"/>
    <property type="evidence" value="ECO:0007669"/>
    <property type="project" value="TreeGrafter"/>
</dbReference>
<dbReference type="GO" id="GO:0051301">
    <property type="term" value="P:cell division"/>
    <property type="evidence" value="ECO:0007669"/>
    <property type="project" value="UniProtKB-KW"/>
</dbReference>
<evidence type="ECO:0000256" key="1">
    <source>
        <dbReference type="ARBA" id="ARBA00022574"/>
    </source>
</evidence>
<dbReference type="InParanoid" id="A0A401GXG5"/>
<protein>
    <submittedName>
        <fullName evidence="8">Uncharacterized protein</fullName>
    </submittedName>
</protein>
<dbReference type="GO" id="GO:0005680">
    <property type="term" value="C:anaphase-promoting complex"/>
    <property type="evidence" value="ECO:0007669"/>
    <property type="project" value="TreeGrafter"/>
</dbReference>
<comment type="caution">
    <text evidence="8">The sequence shown here is derived from an EMBL/GenBank/DDBJ whole genome shotgun (WGS) entry which is preliminary data.</text>
</comment>
<dbReference type="AlphaFoldDB" id="A0A401GXG5"/>
<gene>
    <name evidence="8" type="ORF">SCP_1001720</name>
</gene>
<evidence type="ECO:0000256" key="4">
    <source>
        <dbReference type="ARBA" id="ARBA00022776"/>
    </source>
</evidence>
<accession>A0A401GXG5</accession>
<evidence type="ECO:0000256" key="6">
    <source>
        <dbReference type="PROSITE-ProRule" id="PRU00221"/>
    </source>
</evidence>
<dbReference type="PROSITE" id="PS50294">
    <property type="entry name" value="WD_REPEATS_REGION"/>
    <property type="match status" value="1"/>
</dbReference>
<reference evidence="8 9" key="1">
    <citation type="journal article" date="2018" name="Sci. Rep.">
        <title>Genome sequence of the cauliflower mushroom Sparassis crispa (Hanabiratake) and its association with beneficial usage.</title>
        <authorList>
            <person name="Kiyama R."/>
            <person name="Furutani Y."/>
            <person name="Kawaguchi K."/>
            <person name="Nakanishi T."/>
        </authorList>
    </citation>
    <scope>NUCLEOTIDE SEQUENCE [LARGE SCALE GENOMIC DNA]</scope>
</reference>